<dbReference type="InterPro" id="IPR029063">
    <property type="entry name" value="SAM-dependent_MTases_sf"/>
</dbReference>
<gene>
    <name evidence="1" type="ORF">OSCT_2334</name>
</gene>
<accession>E1IG83</accession>
<reference evidence="1 2" key="1">
    <citation type="journal article" date="2011" name="J. Bacteriol.">
        <title>Draft genome sequence of the anoxygenic filamentous phototrophic bacterium Oscillochloris trichoides subsp. DG-6.</title>
        <authorList>
            <person name="Kuznetsov B.B."/>
            <person name="Ivanovsky R.N."/>
            <person name="Keppen O.I."/>
            <person name="Sukhacheva M.V."/>
            <person name="Bumazhkin B.K."/>
            <person name="Patutina E.O."/>
            <person name="Beletsky A.V."/>
            <person name="Mardanov A.V."/>
            <person name="Baslerov R.V."/>
            <person name="Panteleeva A.N."/>
            <person name="Kolganova T.V."/>
            <person name="Ravin N.V."/>
            <person name="Skryabin K.G."/>
        </authorList>
    </citation>
    <scope>NUCLEOTIDE SEQUENCE [LARGE SCALE GENOMIC DNA]</scope>
    <source>
        <strain evidence="1 2">DG-6</strain>
    </source>
</reference>
<dbReference type="AlphaFoldDB" id="E1IG83"/>
<dbReference type="GO" id="GO:0032259">
    <property type="term" value="P:methylation"/>
    <property type="evidence" value="ECO:0007669"/>
    <property type="project" value="UniProtKB-KW"/>
</dbReference>
<dbReference type="OrthoDB" id="517311at2"/>
<dbReference type="Proteomes" id="UP000054010">
    <property type="component" value="Unassembled WGS sequence"/>
</dbReference>
<dbReference type="SUPFAM" id="SSF53335">
    <property type="entry name" value="S-adenosyl-L-methionine-dependent methyltransferases"/>
    <property type="match status" value="1"/>
</dbReference>
<proteinExistence type="predicted"/>
<evidence type="ECO:0000313" key="1">
    <source>
        <dbReference type="EMBL" id="EFO79817.1"/>
    </source>
</evidence>
<dbReference type="Pfam" id="PF13489">
    <property type="entry name" value="Methyltransf_23"/>
    <property type="match status" value="1"/>
</dbReference>
<dbReference type="CDD" id="cd02440">
    <property type="entry name" value="AdoMet_MTases"/>
    <property type="match status" value="1"/>
</dbReference>
<name>E1IG83_9CHLR</name>
<organism evidence="1 2">
    <name type="scientific">Oscillochloris trichoides DG-6</name>
    <dbReference type="NCBI Taxonomy" id="765420"/>
    <lineage>
        <taxon>Bacteria</taxon>
        <taxon>Bacillati</taxon>
        <taxon>Chloroflexota</taxon>
        <taxon>Chloroflexia</taxon>
        <taxon>Chloroflexales</taxon>
        <taxon>Chloroflexineae</taxon>
        <taxon>Oscillochloridaceae</taxon>
        <taxon>Oscillochloris</taxon>
    </lineage>
</organism>
<dbReference type="HOGENOM" id="CLU_058117_1_0_0"/>
<comment type="caution">
    <text evidence="1">The sequence shown here is derived from an EMBL/GenBank/DDBJ whole genome shotgun (WGS) entry which is preliminary data.</text>
</comment>
<protein>
    <submittedName>
        <fullName evidence="1">Histamine N-methyltransferase A</fullName>
    </submittedName>
</protein>
<dbReference type="GO" id="GO:0008168">
    <property type="term" value="F:methyltransferase activity"/>
    <property type="evidence" value="ECO:0007669"/>
    <property type="project" value="UniProtKB-KW"/>
</dbReference>
<dbReference type="EMBL" id="ADVR01000101">
    <property type="protein sequence ID" value="EFO79817.1"/>
    <property type="molecule type" value="Genomic_DNA"/>
</dbReference>
<dbReference type="STRING" id="765420.OSCT_2334"/>
<evidence type="ECO:0000313" key="2">
    <source>
        <dbReference type="Proteomes" id="UP000054010"/>
    </source>
</evidence>
<dbReference type="Gene3D" id="3.40.50.150">
    <property type="entry name" value="Vaccinia Virus protein VP39"/>
    <property type="match status" value="1"/>
</dbReference>
<keyword evidence="2" id="KW-1185">Reference proteome</keyword>
<sequence length="283" mass="31183">MHTDQSTPTRLALPLSAEGYAYANEAFRQCWTADRAEVLAVMSQNLPASPSEKLRVLGIGVGDGEFDVQIMSTLRTAFPTTPIHYVAVEPNEAQLYRFAERMQTEAPHAVQLTQHPLRAEEYVIKEGFDLIHYIHALYHMPGSEVRLLRDAIAGLRPGGQLLIALSSERGGIYQLMGQFWNRIDYSFFTSGLFGQESLRAALTDLGVSYTAEVYPDVGIDVGPCFDPTSDLGRHLLNFLLQAAIDQAPEDLRQEVLAALDALAPNIDGRRLLSHPSGVFVVSA</sequence>